<proteinExistence type="predicted"/>
<evidence type="ECO:0000256" key="1">
    <source>
        <dbReference type="SAM" id="Phobius"/>
    </source>
</evidence>
<reference evidence="2 3" key="1">
    <citation type="submission" date="2020-05" db="EMBL/GenBank/DDBJ databases">
        <title>Aquirufa sp. strain 15G-AUS-rot a new Aquirufa species.</title>
        <authorList>
            <person name="Pitt A."/>
            <person name="Hahn M.W."/>
        </authorList>
    </citation>
    <scope>NUCLEOTIDE SEQUENCE [LARGE SCALE GENOMIC DNA]</scope>
    <source>
        <strain evidence="2 3">15G-AUS-rot</strain>
    </source>
</reference>
<name>A0A7D4UJR5_9MICO</name>
<dbReference type="EMBL" id="CP054056">
    <property type="protein sequence ID" value="QKJ24899.1"/>
    <property type="molecule type" value="Genomic_DNA"/>
</dbReference>
<dbReference type="RefSeq" id="WP_173493196.1">
    <property type="nucleotide sequence ID" value="NZ_CP054056.1"/>
</dbReference>
<organism evidence="2 3">
    <name type="scientific">Aquiluna borgnonia</name>
    <dbReference type="NCBI Taxonomy" id="2499157"/>
    <lineage>
        <taxon>Bacteria</taxon>
        <taxon>Bacillati</taxon>
        <taxon>Actinomycetota</taxon>
        <taxon>Actinomycetes</taxon>
        <taxon>Micrococcales</taxon>
        <taxon>Microbacteriaceae</taxon>
        <taxon>Luna cluster</taxon>
        <taxon>Luna-1 subcluster</taxon>
        <taxon>Aquiluna</taxon>
    </lineage>
</organism>
<feature type="transmembrane region" description="Helical" evidence="1">
    <location>
        <begin position="52"/>
        <end position="70"/>
    </location>
</feature>
<keyword evidence="3" id="KW-1185">Reference proteome</keyword>
<feature type="transmembrane region" description="Helical" evidence="1">
    <location>
        <begin position="139"/>
        <end position="161"/>
    </location>
</feature>
<dbReference type="InterPro" id="IPR009339">
    <property type="entry name" value="DUF998"/>
</dbReference>
<dbReference type="KEGG" id="aqg:HRU87_01445"/>
<dbReference type="Pfam" id="PF06197">
    <property type="entry name" value="DUF998"/>
    <property type="match status" value="1"/>
</dbReference>
<feature type="transmembrane region" description="Helical" evidence="1">
    <location>
        <begin position="108"/>
        <end position="127"/>
    </location>
</feature>
<accession>A0A7D4UJR5</accession>
<evidence type="ECO:0000313" key="2">
    <source>
        <dbReference type="EMBL" id="QKJ24899.1"/>
    </source>
</evidence>
<keyword evidence="1" id="KW-0812">Transmembrane</keyword>
<feature type="transmembrane region" description="Helical" evidence="1">
    <location>
        <begin position="173"/>
        <end position="192"/>
    </location>
</feature>
<feature type="transmembrane region" description="Helical" evidence="1">
    <location>
        <begin position="77"/>
        <end position="96"/>
    </location>
</feature>
<evidence type="ECO:0000313" key="3">
    <source>
        <dbReference type="Proteomes" id="UP000501003"/>
    </source>
</evidence>
<dbReference type="Proteomes" id="UP000501003">
    <property type="component" value="Chromosome"/>
</dbReference>
<keyword evidence="1" id="KW-0472">Membrane</keyword>
<sequence length="201" mass="22060">MQLIGIWALVAATLGPIQNVLGWSISGALVPGYDPIAKTISDLAANDSPVQWLQSSFFLFGALLTFIGAWNAKALAVPGRIALGLAGIAAIGYTVFATPSQAGYSDLHRLFATFAFVLFSAWPLLAMRFDKRYHWSLRPIGAISATVVLGLTTLWFLLTWLEPGQPIVGLSERVIAVMQVLWLSFVIWSQFLHQRKFQRAL</sequence>
<gene>
    <name evidence="2" type="ORF">HRU87_01445</name>
</gene>
<keyword evidence="1" id="KW-1133">Transmembrane helix</keyword>
<dbReference type="AlphaFoldDB" id="A0A7D4UJR5"/>
<protein>
    <submittedName>
        <fullName evidence="2">DUF998 domain-containing protein</fullName>
    </submittedName>
</protein>